<dbReference type="UniPathway" id="UPA00142">
    <property type="reaction ID" value="UER00209"/>
</dbReference>
<dbReference type="Pfam" id="PF03074">
    <property type="entry name" value="GCS"/>
    <property type="match status" value="1"/>
</dbReference>
<dbReference type="GO" id="GO:0006750">
    <property type="term" value="P:glutathione biosynthetic process"/>
    <property type="evidence" value="ECO:0007669"/>
    <property type="project" value="UniProtKB-UniRule"/>
</dbReference>
<evidence type="ECO:0000256" key="6">
    <source>
        <dbReference type="ARBA" id="ARBA00022741"/>
    </source>
</evidence>
<keyword evidence="4 10" id="KW-0436">Ligase</keyword>
<evidence type="ECO:0000256" key="3">
    <source>
        <dbReference type="ARBA" id="ARBA00012220"/>
    </source>
</evidence>
<dbReference type="SUPFAM" id="SSF55931">
    <property type="entry name" value="Glutamine synthetase/guanido kinase"/>
    <property type="match status" value="1"/>
</dbReference>
<feature type="region of interest" description="Disordered" evidence="11">
    <location>
        <begin position="322"/>
        <end position="343"/>
    </location>
</feature>
<evidence type="ECO:0000313" key="14">
    <source>
        <dbReference type="Proteomes" id="UP000789595"/>
    </source>
</evidence>
<comment type="similarity">
    <text evidence="2 10">Belongs to the glutamate--cysteine ligase type 3 family.</text>
</comment>
<evidence type="ECO:0000256" key="11">
    <source>
        <dbReference type="SAM" id="MobiDB-lite"/>
    </source>
</evidence>
<name>A0A8J2WY55_9STRA</name>
<dbReference type="GO" id="GO:0005524">
    <property type="term" value="F:ATP binding"/>
    <property type="evidence" value="ECO:0007669"/>
    <property type="project" value="UniProtKB-UniRule"/>
</dbReference>
<keyword evidence="7 10" id="KW-0067">ATP-binding</keyword>
<evidence type="ECO:0000256" key="5">
    <source>
        <dbReference type="ARBA" id="ARBA00022684"/>
    </source>
</evidence>
<dbReference type="EMBL" id="CAKKNE010000003">
    <property type="protein sequence ID" value="CAH0370615.1"/>
    <property type="molecule type" value="Genomic_DNA"/>
</dbReference>
<feature type="chain" id="PRO_5035214363" description="Glutamate--cysteine ligase" evidence="12">
    <location>
        <begin position="17"/>
        <end position="705"/>
    </location>
</feature>
<dbReference type="PANTHER" id="PTHR11164:SF0">
    <property type="entry name" value="GLUTAMATE--CYSTEINE LIGASE CATALYTIC SUBUNIT"/>
    <property type="match status" value="1"/>
</dbReference>
<keyword evidence="14" id="KW-1185">Reference proteome</keyword>
<dbReference type="OrthoDB" id="7939818at2759"/>
<feature type="signal peptide" evidence="12">
    <location>
        <begin position="1"/>
        <end position="16"/>
    </location>
</feature>
<comment type="pathway">
    <text evidence="1 10">Sulfur metabolism; glutathione biosynthesis; glutathione from L-cysteine and L-glutamate: step 1/2.</text>
</comment>
<dbReference type="AlphaFoldDB" id="A0A8J2WY55"/>
<dbReference type="PANTHER" id="PTHR11164">
    <property type="entry name" value="GLUTAMATE CYSTEINE LIGASE"/>
    <property type="match status" value="1"/>
</dbReference>
<evidence type="ECO:0000256" key="10">
    <source>
        <dbReference type="RuleBase" id="RU367135"/>
    </source>
</evidence>
<evidence type="ECO:0000256" key="8">
    <source>
        <dbReference type="ARBA" id="ARBA00030585"/>
    </source>
</evidence>
<feature type="compositionally biased region" description="Basic and acidic residues" evidence="11">
    <location>
        <begin position="322"/>
        <end position="339"/>
    </location>
</feature>
<reference evidence="13" key="1">
    <citation type="submission" date="2021-11" db="EMBL/GenBank/DDBJ databases">
        <authorList>
            <consortium name="Genoscope - CEA"/>
            <person name="William W."/>
        </authorList>
    </citation>
    <scope>NUCLEOTIDE SEQUENCE</scope>
</reference>
<evidence type="ECO:0000313" key="13">
    <source>
        <dbReference type="EMBL" id="CAH0370615.1"/>
    </source>
</evidence>
<dbReference type="Proteomes" id="UP000789595">
    <property type="component" value="Unassembled WGS sequence"/>
</dbReference>
<evidence type="ECO:0000256" key="1">
    <source>
        <dbReference type="ARBA" id="ARBA00005006"/>
    </source>
</evidence>
<gene>
    <name evidence="13" type="ORF">PECAL_3P05110</name>
</gene>
<protein>
    <recommendedName>
        <fullName evidence="3 10">Glutamate--cysteine ligase</fullName>
        <ecNumber evidence="3 10">6.3.2.2</ecNumber>
    </recommendedName>
    <alternativeName>
        <fullName evidence="9 10">Gamma-ECS</fullName>
    </alternativeName>
    <alternativeName>
        <fullName evidence="8 10">Gamma-glutamylcysteine synthetase</fullName>
    </alternativeName>
</protein>
<dbReference type="GO" id="GO:0004357">
    <property type="term" value="F:glutamate-cysteine ligase activity"/>
    <property type="evidence" value="ECO:0007669"/>
    <property type="project" value="UniProtKB-UniRule"/>
</dbReference>
<comment type="catalytic activity">
    <reaction evidence="10">
        <text>L-cysteine + L-glutamate + ATP = gamma-L-glutamyl-L-cysteine + ADP + phosphate + H(+)</text>
        <dbReference type="Rhea" id="RHEA:13285"/>
        <dbReference type="ChEBI" id="CHEBI:15378"/>
        <dbReference type="ChEBI" id="CHEBI:29985"/>
        <dbReference type="ChEBI" id="CHEBI:30616"/>
        <dbReference type="ChEBI" id="CHEBI:35235"/>
        <dbReference type="ChEBI" id="CHEBI:43474"/>
        <dbReference type="ChEBI" id="CHEBI:58173"/>
        <dbReference type="ChEBI" id="CHEBI:456216"/>
        <dbReference type="EC" id="6.3.2.2"/>
    </reaction>
</comment>
<organism evidence="13 14">
    <name type="scientific">Pelagomonas calceolata</name>
    <dbReference type="NCBI Taxonomy" id="35677"/>
    <lineage>
        <taxon>Eukaryota</taxon>
        <taxon>Sar</taxon>
        <taxon>Stramenopiles</taxon>
        <taxon>Ochrophyta</taxon>
        <taxon>Pelagophyceae</taxon>
        <taxon>Pelagomonadales</taxon>
        <taxon>Pelagomonadaceae</taxon>
        <taxon>Pelagomonas</taxon>
    </lineage>
</organism>
<dbReference type="Gene3D" id="1.10.8.960">
    <property type="match status" value="1"/>
</dbReference>
<feature type="compositionally biased region" description="Basic and acidic residues" evidence="11">
    <location>
        <begin position="226"/>
        <end position="245"/>
    </location>
</feature>
<feature type="region of interest" description="Disordered" evidence="11">
    <location>
        <begin position="226"/>
        <end position="249"/>
    </location>
</feature>
<dbReference type="InterPro" id="IPR014746">
    <property type="entry name" value="Gln_synth/guanido_kin_cat_dom"/>
</dbReference>
<comment type="caution">
    <text evidence="13">The sequence shown here is derived from an EMBL/GenBank/DDBJ whole genome shotgun (WGS) entry which is preliminary data.</text>
</comment>
<dbReference type="InterPro" id="IPR004308">
    <property type="entry name" value="GCS"/>
</dbReference>
<dbReference type="EC" id="6.3.2.2" evidence="3 10"/>
<evidence type="ECO:0000256" key="7">
    <source>
        <dbReference type="ARBA" id="ARBA00022840"/>
    </source>
</evidence>
<sequence>MRGAAWALCTAHVATALLAPPSPAPKLTQRKAVLTVGTPLNWPDALDRLAYVREHGIDQFIEMWRRSQTLTRDDDLLWGDEVEYAILRVTDKQAKISLRGPEIRDALATKEEAHSYRTEGCAWHPEYGRWMVEGTPSRPYGGYAADLCRVERNMRLRRRRLLSELAEDEICPTLVTFPGFGVGDFATGCADLAPNGPVARSESVPDAVIHPHPRFATLTKNIRARRGGENVRARPPRFVDTKTPRDAPTTIEGLDAMAYGMGACCVQVTFQARDSTEARYCYDQLAALAPVMLALTAASPCWRGVLAATDARWDIISASVDDRTPAEDGRGLSDSDDRLAGSGVRQLPRSRYSSISRYAFECDGPAGQVRRFCDVDAPIDEQAYNKLKAAGVDEALSRHVAHLFVRDPLVLFEGLIEEVDDTTATDHFDNLQSTNWNTVRLKPPTGLGIGGIDSNPAEREPGWRTEFRPMEVQLTDFENAAFSVFTVLVTRVILAFDLSLYVPLSRVDANMRRAQRMNAATSEKFYFRRQLAPNEVSEAQKFVNCCGGDDDDVFEEMTCLEIIDGKGDYFPGLAPLAYAYLDHIGCDGDTLARLSTYIELVRKKASGEAVTGASWIRKFITEHPEYQQDSIVSPKIARDLAVAAHDVGLGLRPAPELTGGQVIRPITRSGAWDTRLSADKIPTKEERRELLARYARRGPFRGAQG</sequence>
<evidence type="ECO:0000256" key="4">
    <source>
        <dbReference type="ARBA" id="ARBA00022598"/>
    </source>
</evidence>
<keyword evidence="5 10" id="KW-0317">Glutathione biosynthesis</keyword>
<dbReference type="Gene3D" id="3.30.590.50">
    <property type="match status" value="2"/>
</dbReference>
<evidence type="ECO:0000256" key="12">
    <source>
        <dbReference type="SAM" id="SignalP"/>
    </source>
</evidence>
<proteinExistence type="inferred from homology"/>
<keyword evidence="12" id="KW-0732">Signal</keyword>
<evidence type="ECO:0000256" key="9">
    <source>
        <dbReference type="ARBA" id="ARBA00032122"/>
    </source>
</evidence>
<evidence type="ECO:0000256" key="2">
    <source>
        <dbReference type="ARBA" id="ARBA00008100"/>
    </source>
</evidence>
<keyword evidence="6 10" id="KW-0547">Nucleotide-binding</keyword>
<accession>A0A8J2WY55</accession>